<dbReference type="EMBL" id="MU157908">
    <property type="protein sequence ID" value="KAF9523894.1"/>
    <property type="molecule type" value="Genomic_DNA"/>
</dbReference>
<evidence type="ECO:0000256" key="3">
    <source>
        <dbReference type="ARBA" id="ARBA00022801"/>
    </source>
</evidence>
<dbReference type="GO" id="GO:0008270">
    <property type="term" value="F:zinc ion binding"/>
    <property type="evidence" value="ECO:0007669"/>
    <property type="project" value="TreeGrafter"/>
</dbReference>
<evidence type="ECO:0000313" key="7">
    <source>
        <dbReference type="Proteomes" id="UP000807306"/>
    </source>
</evidence>
<reference evidence="6" key="1">
    <citation type="submission" date="2020-11" db="EMBL/GenBank/DDBJ databases">
        <authorList>
            <consortium name="DOE Joint Genome Institute"/>
            <person name="Ahrendt S."/>
            <person name="Riley R."/>
            <person name="Andreopoulos W."/>
            <person name="Labutti K."/>
            <person name="Pangilinan J."/>
            <person name="Ruiz-Duenas F.J."/>
            <person name="Barrasa J.M."/>
            <person name="Sanchez-Garcia M."/>
            <person name="Camarero S."/>
            <person name="Miyauchi S."/>
            <person name="Serrano A."/>
            <person name="Linde D."/>
            <person name="Babiker R."/>
            <person name="Drula E."/>
            <person name="Ayuso-Fernandez I."/>
            <person name="Pacheco R."/>
            <person name="Padilla G."/>
            <person name="Ferreira P."/>
            <person name="Barriuso J."/>
            <person name="Kellner H."/>
            <person name="Castanera R."/>
            <person name="Alfaro M."/>
            <person name="Ramirez L."/>
            <person name="Pisabarro A.G."/>
            <person name="Kuo A."/>
            <person name="Tritt A."/>
            <person name="Lipzen A."/>
            <person name="He G."/>
            <person name="Yan M."/>
            <person name="Ng V."/>
            <person name="Cullen D."/>
            <person name="Martin F."/>
            <person name="Rosso M.-N."/>
            <person name="Henrissat B."/>
            <person name="Hibbett D."/>
            <person name="Martinez A.T."/>
            <person name="Grigoriev I.V."/>
        </authorList>
    </citation>
    <scope>NUCLEOTIDE SEQUENCE</scope>
    <source>
        <strain evidence="6">CBS 506.95</strain>
    </source>
</reference>
<dbReference type="GO" id="GO:0008892">
    <property type="term" value="F:guanine deaminase activity"/>
    <property type="evidence" value="ECO:0007669"/>
    <property type="project" value="TreeGrafter"/>
</dbReference>
<dbReference type="PANTHER" id="PTHR11271">
    <property type="entry name" value="GUANINE DEAMINASE"/>
    <property type="match status" value="1"/>
</dbReference>
<keyword evidence="7" id="KW-1185">Reference proteome</keyword>
<dbReference type="InterPro" id="IPR011059">
    <property type="entry name" value="Metal-dep_hydrolase_composite"/>
</dbReference>
<dbReference type="PANTHER" id="PTHR11271:SF6">
    <property type="entry name" value="GUANINE DEAMINASE"/>
    <property type="match status" value="1"/>
</dbReference>
<sequence length="450" mass="49995">MLITISVPQAVDDNGLISHFEPAASDASSQLIEEASTPITLIPTGAFLLPAFCDLHLHAPQFLYQGNGLDLPLMQWLDKYTLQSEARLDANPTLARRVYTQLASQLIENGTGTVLLFGTIKVETNLILAECMLSAGIRAFIGKLSMDIDISSPDSRKLTYVERNASTALEAVTLFLEGCGSLVNQLPPTRRLIEPVLTPRFVPTCTNELLAGLGNLSEKRNLKIQSHLAESKEQAERVRSEREMDDINVFEKANLLTSRTIQAHCTFLQKPNFQHLTQKGTSIAHCPLSNSYFSEEPFPLREALDCEVQIGLGTDIAGGYSLDIMSAMRQAVMVSRMREGVRSMDASRSSDTKVSIDWVESLYLATRGGSRALGLEGIFKIGAPFDAQEVAIYDTYTNRGIGALNYFDLESRLEDERIVLDREMVEKWWCLGDGRNRRHVWIQGHPVKDT</sequence>
<keyword evidence="3" id="KW-0378">Hydrolase</keyword>
<dbReference type="InterPro" id="IPR051607">
    <property type="entry name" value="Metallo-dep_hydrolases"/>
</dbReference>
<dbReference type="Gene3D" id="3.20.20.140">
    <property type="entry name" value="Metal-dependent hydrolases"/>
    <property type="match status" value="1"/>
</dbReference>
<protein>
    <recommendedName>
        <fullName evidence="5">Amidohydrolase-related domain-containing protein</fullName>
    </recommendedName>
</protein>
<keyword evidence="4" id="KW-0862">Zinc</keyword>
<dbReference type="InterPro" id="IPR032466">
    <property type="entry name" value="Metal_Hydrolase"/>
</dbReference>
<comment type="cofactor">
    <cofactor evidence="1">
        <name>Zn(2+)</name>
        <dbReference type="ChEBI" id="CHEBI:29105"/>
    </cofactor>
</comment>
<dbReference type="Proteomes" id="UP000807306">
    <property type="component" value="Unassembled WGS sequence"/>
</dbReference>
<dbReference type="SUPFAM" id="SSF51556">
    <property type="entry name" value="Metallo-dependent hydrolases"/>
    <property type="match status" value="1"/>
</dbReference>
<evidence type="ECO:0000256" key="2">
    <source>
        <dbReference type="ARBA" id="ARBA00022723"/>
    </source>
</evidence>
<comment type="caution">
    <text evidence="6">The sequence shown here is derived from an EMBL/GenBank/DDBJ whole genome shotgun (WGS) entry which is preliminary data.</text>
</comment>
<dbReference type="GO" id="GO:0046098">
    <property type="term" value="P:guanine metabolic process"/>
    <property type="evidence" value="ECO:0007669"/>
    <property type="project" value="TreeGrafter"/>
</dbReference>
<dbReference type="Pfam" id="PF01979">
    <property type="entry name" value="Amidohydro_1"/>
    <property type="match status" value="1"/>
</dbReference>
<evidence type="ECO:0000259" key="5">
    <source>
        <dbReference type="Pfam" id="PF01979"/>
    </source>
</evidence>
<dbReference type="InterPro" id="IPR006680">
    <property type="entry name" value="Amidohydro-rel"/>
</dbReference>
<dbReference type="GO" id="GO:0005829">
    <property type="term" value="C:cytosol"/>
    <property type="evidence" value="ECO:0007669"/>
    <property type="project" value="TreeGrafter"/>
</dbReference>
<gene>
    <name evidence="6" type="ORF">CPB83DRAFT_862086</name>
</gene>
<keyword evidence="2" id="KW-0479">Metal-binding</keyword>
<evidence type="ECO:0000256" key="4">
    <source>
        <dbReference type="ARBA" id="ARBA00022833"/>
    </source>
</evidence>
<organism evidence="6 7">
    <name type="scientific">Crepidotus variabilis</name>
    <dbReference type="NCBI Taxonomy" id="179855"/>
    <lineage>
        <taxon>Eukaryota</taxon>
        <taxon>Fungi</taxon>
        <taxon>Dikarya</taxon>
        <taxon>Basidiomycota</taxon>
        <taxon>Agaricomycotina</taxon>
        <taxon>Agaricomycetes</taxon>
        <taxon>Agaricomycetidae</taxon>
        <taxon>Agaricales</taxon>
        <taxon>Agaricineae</taxon>
        <taxon>Crepidotaceae</taxon>
        <taxon>Crepidotus</taxon>
    </lineage>
</organism>
<proteinExistence type="predicted"/>
<dbReference type="AlphaFoldDB" id="A0A9P6JKM3"/>
<accession>A0A9P6JKM3</accession>
<feature type="domain" description="Amidohydrolase-related" evidence="5">
    <location>
        <begin position="47"/>
        <end position="391"/>
    </location>
</feature>
<name>A0A9P6JKM3_9AGAR</name>
<evidence type="ECO:0000313" key="6">
    <source>
        <dbReference type="EMBL" id="KAF9523894.1"/>
    </source>
</evidence>
<dbReference type="Gene3D" id="2.30.40.10">
    <property type="entry name" value="Urease, subunit C, domain 1"/>
    <property type="match status" value="1"/>
</dbReference>
<dbReference type="OrthoDB" id="194468at2759"/>
<evidence type="ECO:0000256" key="1">
    <source>
        <dbReference type="ARBA" id="ARBA00001947"/>
    </source>
</evidence>